<reference evidence="3 4" key="1">
    <citation type="submission" date="2023-07" db="EMBL/GenBank/DDBJ databases">
        <title>Sequencing the genomes of 1000 actinobacteria strains.</title>
        <authorList>
            <person name="Klenk H.-P."/>
        </authorList>
    </citation>
    <scope>NUCLEOTIDE SEQUENCE [LARGE SCALE GENOMIC DNA]</scope>
    <source>
        <strain evidence="3 4">DSM 44711</strain>
    </source>
</reference>
<protein>
    <recommendedName>
        <fullName evidence="5">Secreted protein</fullName>
    </recommendedName>
</protein>
<dbReference type="Proteomes" id="UP001183629">
    <property type="component" value="Unassembled WGS sequence"/>
</dbReference>
<feature type="compositionally biased region" description="Basic and acidic residues" evidence="1">
    <location>
        <begin position="100"/>
        <end position="109"/>
    </location>
</feature>
<name>A0AAE3ZUF2_9ACTN</name>
<feature type="region of interest" description="Disordered" evidence="1">
    <location>
        <begin position="54"/>
        <end position="109"/>
    </location>
</feature>
<dbReference type="AlphaFoldDB" id="A0AAE3ZUF2"/>
<proteinExistence type="predicted"/>
<accession>A0AAE3ZUF2</accession>
<comment type="caution">
    <text evidence="3">The sequence shown here is derived from an EMBL/GenBank/DDBJ whole genome shotgun (WGS) entry which is preliminary data.</text>
</comment>
<evidence type="ECO:0008006" key="5">
    <source>
        <dbReference type="Google" id="ProtNLM"/>
    </source>
</evidence>
<dbReference type="RefSeq" id="WP_310421709.1">
    <property type="nucleotide sequence ID" value="NZ_JAVDYC010000001.1"/>
</dbReference>
<keyword evidence="4" id="KW-1185">Reference proteome</keyword>
<feature type="chain" id="PRO_5041998292" description="Secreted protein" evidence="2">
    <location>
        <begin position="28"/>
        <end position="155"/>
    </location>
</feature>
<evidence type="ECO:0000256" key="2">
    <source>
        <dbReference type="SAM" id="SignalP"/>
    </source>
</evidence>
<feature type="signal peptide" evidence="2">
    <location>
        <begin position="1"/>
        <end position="27"/>
    </location>
</feature>
<evidence type="ECO:0000256" key="1">
    <source>
        <dbReference type="SAM" id="MobiDB-lite"/>
    </source>
</evidence>
<organism evidence="3 4">
    <name type="scientific">Catenuloplanes niger</name>
    <dbReference type="NCBI Taxonomy" id="587534"/>
    <lineage>
        <taxon>Bacteria</taxon>
        <taxon>Bacillati</taxon>
        <taxon>Actinomycetota</taxon>
        <taxon>Actinomycetes</taxon>
        <taxon>Micromonosporales</taxon>
        <taxon>Micromonosporaceae</taxon>
        <taxon>Catenuloplanes</taxon>
    </lineage>
</organism>
<keyword evidence="2" id="KW-0732">Signal</keyword>
<dbReference type="PROSITE" id="PS51257">
    <property type="entry name" value="PROKAR_LIPOPROTEIN"/>
    <property type="match status" value="1"/>
</dbReference>
<evidence type="ECO:0000313" key="4">
    <source>
        <dbReference type="Proteomes" id="UP001183629"/>
    </source>
</evidence>
<evidence type="ECO:0000313" key="3">
    <source>
        <dbReference type="EMBL" id="MDR7326283.1"/>
    </source>
</evidence>
<sequence>MRQRTLMIATLATAIALLGACGGRDGAAEPDRDAGPPATYHEWSLAYATCMREQGVDMPDPKPGEGLSMPMGGPGADATVEASQACRARLGDPPAAEGAPKTDQEREEQQLKMVQCLREHGVDVPDPQPGQGLAFDLSWPAEALEACGLPVPGAN</sequence>
<gene>
    <name evidence="3" type="ORF">J2S44_006533</name>
</gene>
<dbReference type="EMBL" id="JAVDYC010000001">
    <property type="protein sequence ID" value="MDR7326283.1"/>
    <property type="molecule type" value="Genomic_DNA"/>
</dbReference>